<reference evidence="5" key="2">
    <citation type="submission" date="2025-08" db="UniProtKB">
        <authorList>
            <consortium name="RefSeq"/>
        </authorList>
    </citation>
    <scope>IDENTIFICATION</scope>
    <source>
        <tissue evidence="5">Leaf</tissue>
    </source>
</reference>
<evidence type="ECO:0000256" key="3">
    <source>
        <dbReference type="PROSITE-ProRule" id="PRU00982"/>
    </source>
</evidence>
<keyword evidence="2" id="KW-0833">Ubl conjugation pathway</keyword>
<dbReference type="PROSITE" id="PS51649">
    <property type="entry name" value="NPH3"/>
    <property type="match status" value="1"/>
</dbReference>
<dbReference type="SUPFAM" id="SSF54695">
    <property type="entry name" value="POZ domain"/>
    <property type="match status" value="1"/>
</dbReference>
<proteinExistence type="inferred from homology"/>
<dbReference type="PROSITE" id="PS50097">
    <property type="entry name" value="BTB"/>
    <property type="match status" value="1"/>
</dbReference>
<dbReference type="InterPro" id="IPR011333">
    <property type="entry name" value="SKP1/BTB/POZ_sf"/>
</dbReference>
<organism evidence="4 5">
    <name type="scientific">Nicotiana tabacum</name>
    <name type="common">Common tobacco</name>
    <dbReference type="NCBI Taxonomy" id="4097"/>
    <lineage>
        <taxon>Eukaryota</taxon>
        <taxon>Viridiplantae</taxon>
        <taxon>Streptophyta</taxon>
        <taxon>Embryophyta</taxon>
        <taxon>Tracheophyta</taxon>
        <taxon>Spermatophyta</taxon>
        <taxon>Magnoliopsida</taxon>
        <taxon>eudicotyledons</taxon>
        <taxon>Gunneridae</taxon>
        <taxon>Pentapetalae</taxon>
        <taxon>asterids</taxon>
        <taxon>lamiids</taxon>
        <taxon>Solanales</taxon>
        <taxon>Solanaceae</taxon>
        <taxon>Nicotianoideae</taxon>
        <taxon>Nicotianeae</taxon>
        <taxon>Nicotiana</taxon>
    </lineage>
</organism>
<dbReference type="UniPathway" id="UPA00143"/>
<dbReference type="PANTHER" id="PTHR32370">
    <property type="entry name" value="OS12G0117600 PROTEIN"/>
    <property type="match status" value="1"/>
</dbReference>
<evidence type="ECO:0000313" key="4">
    <source>
        <dbReference type="Proteomes" id="UP000790787"/>
    </source>
</evidence>
<sequence length="556" mass="62719">MPLQGLCDLQIHVNGQHTFFLHQKVISRFSGKLKKIIKQEKKKTQIKNSGIEILDFPGGIEGFELVSRFCYNNGNIKITVSNVCLLHCCANFLGMTEKLSTCNLLHQTESFFEGLFYWSWHDIITSLKSCESFLNYADSCGLIQKLMTSLLAKIAQNSDINNLFGLATSSASSSSSSEQMKPSSISTSKVWWFEDMTILSPTIIEQFLRTLGAFGSDNNSLLLTRFLLYYLKTAAQYCKSHNNIDNNSSNCHNLISRIEYSGLADTAVKGVVLMGKTAFSCRNLFWVLRIVCGFGISKERRGNLEKLIGGNLDQATLDDILVCGHNGGVYDVNLVLRLIRVFVHINDKVSVQKLKKVGRLMDKYLREIAPDQSLKISKFLGIAESLPDYARDCFDGVYRAIDIYLESHPTLSLEERSRLCRCLNYEKLSLEACKDLAKNPRISPRIAVQALASQNSSSIPTTDNNFAKETKVSNSQMVLYKKNKSDSSSSSDQHSLQEEEQEYMRLNLQKMQWRVVELEKICKDMKGQMSKMVKSGVMVPPAHTRALPRLCRSQDF</sequence>
<name>A0A1S4BH32_TOBAC</name>
<dbReference type="InterPro" id="IPR043454">
    <property type="entry name" value="NPH3/RPT2-like"/>
</dbReference>
<dbReference type="PaxDb" id="4097-A0A1S4BH32"/>
<dbReference type="GeneID" id="107808207"/>
<dbReference type="Pfam" id="PF03000">
    <property type="entry name" value="NPH3"/>
    <property type="match status" value="1"/>
</dbReference>
<evidence type="ECO:0000313" key="5">
    <source>
        <dbReference type="RefSeq" id="XP_016488185.2"/>
    </source>
</evidence>
<dbReference type="InterPro" id="IPR027356">
    <property type="entry name" value="NPH3_dom"/>
</dbReference>
<comment type="pathway">
    <text evidence="1">Protein modification; protein ubiquitination.</text>
</comment>
<dbReference type="InterPro" id="IPR000210">
    <property type="entry name" value="BTB/POZ_dom"/>
</dbReference>
<dbReference type="AlphaFoldDB" id="A0A1S4BH32"/>
<dbReference type="STRING" id="4097.A0A1S4BH32"/>
<gene>
    <name evidence="5" type="primary">LOC107808207</name>
</gene>
<dbReference type="OMA" id="RAWWFDD"/>
<comment type="similarity">
    <text evidence="3">Belongs to the NPH3 family.</text>
</comment>
<dbReference type="Gene3D" id="3.30.710.10">
    <property type="entry name" value="Potassium Channel Kv1.1, Chain A"/>
    <property type="match status" value="1"/>
</dbReference>
<protein>
    <submittedName>
        <fullName evidence="5">BTB/POZ domain-containing protein At3g19850</fullName>
    </submittedName>
</protein>
<reference evidence="4" key="1">
    <citation type="journal article" date="2014" name="Nat. Commun.">
        <title>The tobacco genome sequence and its comparison with those of tomato and potato.</title>
        <authorList>
            <person name="Sierro N."/>
            <person name="Battey J.N."/>
            <person name="Ouadi S."/>
            <person name="Bakaher N."/>
            <person name="Bovet L."/>
            <person name="Willig A."/>
            <person name="Goepfert S."/>
            <person name="Peitsch M.C."/>
            <person name="Ivanov N.V."/>
        </authorList>
    </citation>
    <scope>NUCLEOTIDE SEQUENCE [LARGE SCALE GENOMIC DNA]</scope>
</reference>
<accession>A0A1S4BH32</accession>
<dbReference type="RefSeq" id="XP_016488185.1">
    <property type="nucleotide sequence ID" value="XM_016632699.1"/>
</dbReference>
<dbReference type="OrthoDB" id="1080584at2759"/>
<dbReference type="KEGG" id="nta:107808207"/>
<dbReference type="Proteomes" id="UP000790787">
    <property type="component" value="Chromosome 23"/>
</dbReference>
<evidence type="ECO:0000256" key="2">
    <source>
        <dbReference type="ARBA" id="ARBA00022786"/>
    </source>
</evidence>
<dbReference type="RefSeq" id="XP_016488185.2">
    <property type="nucleotide sequence ID" value="XM_016632699.2"/>
</dbReference>
<keyword evidence="4" id="KW-1185">Reference proteome</keyword>
<evidence type="ECO:0000256" key="1">
    <source>
        <dbReference type="ARBA" id="ARBA00004906"/>
    </source>
</evidence>
<dbReference type="GO" id="GO:0016567">
    <property type="term" value="P:protein ubiquitination"/>
    <property type="evidence" value="ECO:0007669"/>
    <property type="project" value="UniProtKB-UniPathway"/>
</dbReference>